<dbReference type="OrthoDB" id="9806546at2"/>
<keyword evidence="6 9" id="KW-0464">Manganese</keyword>
<dbReference type="GO" id="GO:0030145">
    <property type="term" value="F:manganese ion binding"/>
    <property type="evidence" value="ECO:0007669"/>
    <property type="project" value="TreeGrafter"/>
</dbReference>
<keyword evidence="9" id="KW-0460">Magnesium</keyword>
<feature type="domain" description="DXP reductoisomerase C-terminal" evidence="12">
    <location>
        <begin position="259"/>
        <end position="375"/>
    </location>
</feature>
<dbReference type="RefSeq" id="WP_132128506.1">
    <property type="nucleotide sequence ID" value="NZ_CP042432.1"/>
</dbReference>
<feature type="binding site" evidence="9">
    <location>
        <position position="36"/>
    </location>
    <ligand>
        <name>NADPH</name>
        <dbReference type="ChEBI" id="CHEBI:57783"/>
    </ligand>
</feature>
<keyword evidence="7 9" id="KW-0414">Isoprene biosynthesis</keyword>
<feature type="binding site" evidence="9">
    <location>
        <position position="219"/>
    </location>
    <ligand>
        <name>1-deoxy-D-xylulose 5-phosphate</name>
        <dbReference type="ChEBI" id="CHEBI:57792"/>
    </ligand>
</feature>
<evidence type="ECO:0000259" key="10">
    <source>
        <dbReference type="Pfam" id="PF02670"/>
    </source>
</evidence>
<feature type="domain" description="1-deoxy-D-xylulose 5-phosphate reductoisomerase C-terminal" evidence="11">
    <location>
        <begin position="144"/>
        <end position="227"/>
    </location>
</feature>
<feature type="binding site" evidence="9">
    <location>
        <position position="148"/>
    </location>
    <ligand>
        <name>Mn(2+)</name>
        <dbReference type="ChEBI" id="CHEBI:29035"/>
    </ligand>
</feature>
<dbReference type="Proteomes" id="UP000295807">
    <property type="component" value="Unassembled WGS sequence"/>
</dbReference>
<keyword evidence="13" id="KW-0413">Isomerase</keyword>
<dbReference type="Pfam" id="PF08436">
    <property type="entry name" value="DXP_redisom_C"/>
    <property type="match status" value="1"/>
</dbReference>
<dbReference type="GO" id="GO:0030604">
    <property type="term" value="F:1-deoxy-D-xylulose-5-phosphate reductoisomerase activity"/>
    <property type="evidence" value="ECO:0007669"/>
    <property type="project" value="UniProtKB-UniRule"/>
</dbReference>
<comment type="caution">
    <text evidence="13">The sequence shown here is derived from an EMBL/GenBank/DDBJ whole genome shotgun (WGS) entry which is preliminary data.</text>
</comment>
<dbReference type="GO" id="GO:0016853">
    <property type="term" value="F:isomerase activity"/>
    <property type="evidence" value="ECO:0007669"/>
    <property type="project" value="UniProtKB-KW"/>
</dbReference>
<feature type="binding site" evidence="9">
    <location>
        <position position="150"/>
    </location>
    <ligand>
        <name>1-deoxy-D-xylulose 5-phosphate</name>
        <dbReference type="ChEBI" id="CHEBI:57792"/>
    </ligand>
</feature>
<gene>
    <name evidence="9" type="primary">dxr</name>
    <name evidence="13" type="ORF">EDD80_103151</name>
</gene>
<reference evidence="13 14" key="1">
    <citation type="submission" date="2019-03" db="EMBL/GenBank/DDBJ databases">
        <title>Genomic Encyclopedia of Type Strains, Phase IV (KMG-IV): sequencing the most valuable type-strain genomes for metagenomic binning, comparative biology and taxonomic classification.</title>
        <authorList>
            <person name="Goeker M."/>
        </authorList>
    </citation>
    <scope>NUCLEOTIDE SEQUENCE [LARGE SCALE GENOMIC DNA]</scope>
    <source>
        <strain evidence="13 14">DSM 21100</strain>
    </source>
</reference>
<comment type="pathway">
    <text evidence="1 9">Isoprenoid biosynthesis; isopentenyl diphosphate biosynthesis via DXP pathway; isopentenyl diphosphate from 1-deoxy-D-xylulose 5-phosphate: step 1/6.</text>
</comment>
<sequence length="388" mass="42324">MKRIAILGATGSVGRQALEVIEANPGRFRASLLTAGSNVTKLVELARVFRPDAVAIADESCYQALRDGMEGTGITVYAGNAGLCEAVSVPGIDLVLTALVGYCGLQPTLAAIRSGKDIALANKETLVVAGDLITREISRRHVALLPVDSEHSAIFQCLAGEEGNRLEKIYLTASGGPFRGKKSKELAAVTHEQALKHPNWSMGAKITIDSASLMNKGLEVIEAKWLFDLEARQIEVLVHPQSVVHSIAQFEDGSMKAQMGLPDMKLPIQYALAYPERVKNDFPRLDFSRFGELSFEKPDRETFRNLDLAYEALEKGGNMPCILNAANEVVVQAFLEDRIGFLQMPDIIAACMQKVDFLPQPSYEDYVLTDGETRQLALSLLAISKVVY</sequence>
<feature type="binding site" evidence="9">
    <location>
        <position position="210"/>
    </location>
    <ligand>
        <name>1-deoxy-D-xylulose 5-phosphate</name>
        <dbReference type="ChEBI" id="CHEBI:57792"/>
    </ligand>
</feature>
<dbReference type="NCBIfam" id="NF009114">
    <property type="entry name" value="PRK12464.1"/>
    <property type="match status" value="1"/>
</dbReference>
<dbReference type="GO" id="GO:0070402">
    <property type="term" value="F:NADPH binding"/>
    <property type="evidence" value="ECO:0007669"/>
    <property type="project" value="InterPro"/>
</dbReference>
<feature type="binding site" evidence="9">
    <location>
        <position position="38"/>
    </location>
    <ligand>
        <name>NADPH</name>
        <dbReference type="ChEBI" id="CHEBI:57783"/>
    </ligand>
</feature>
<evidence type="ECO:0000256" key="6">
    <source>
        <dbReference type="ARBA" id="ARBA00023211"/>
    </source>
</evidence>
<comment type="function">
    <text evidence="9">Catalyzes the NADPH-dependent rearrangement and reduction of 1-deoxy-D-xylulose-5-phosphate (DXP) to 2-C-methyl-D-erythritol 4-phosphate (MEP).</text>
</comment>
<dbReference type="Gene3D" id="3.40.50.720">
    <property type="entry name" value="NAD(P)-binding Rossmann-like Domain"/>
    <property type="match status" value="1"/>
</dbReference>
<dbReference type="SUPFAM" id="SSF69055">
    <property type="entry name" value="1-deoxy-D-xylulose-5-phosphate reductoisomerase, C-terminal domain"/>
    <property type="match status" value="1"/>
</dbReference>
<accession>A0A4R3KSU3</accession>
<evidence type="ECO:0000256" key="5">
    <source>
        <dbReference type="ARBA" id="ARBA00023002"/>
    </source>
</evidence>
<evidence type="ECO:0000256" key="8">
    <source>
        <dbReference type="ARBA" id="ARBA00048543"/>
    </source>
</evidence>
<evidence type="ECO:0000313" key="13">
    <source>
        <dbReference type="EMBL" id="TCS88288.1"/>
    </source>
</evidence>
<evidence type="ECO:0000259" key="11">
    <source>
        <dbReference type="Pfam" id="PF08436"/>
    </source>
</evidence>
<evidence type="ECO:0000313" key="14">
    <source>
        <dbReference type="Proteomes" id="UP000295807"/>
    </source>
</evidence>
<dbReference type="InterPro" id="IPR036169">
    <property type="entry name" value="DXPR_C_sf"/>
</dbReference>
<feature type="domain" description="1-deoxy-D-xylulose 5-phosphate reductoisomerase N-terminal" evidence="10">
    <location>
        <begin position="4"/>
        <end position="130"/>
    </location>
</feature>
<protein>
    <recommendedName>
        <fullName evidence="9">1-deoxy-D-xylulose 5-phosphate reductoisomerase</fullName>
        <shortName evidence="9">DXP reductoisomerase</shortName>
        <ecNumber evidence="9">1.1.1.267</ecNumber>
    </recommendedName>
    <alternativeName>
        <fullName evidence="9">1-deoxyxylulose-5-phosphate reductoisomerase</fullName>
    </alternativeName>
    <alternativeName>
        <fullName evidence="9">2-C-methyl-D-erythritol 4-phosphate synthase</fullName>
    </alternativeName>
</protein>
<dbReference type="NCBIfam" id="TIGR00243">
    <property type="entry name" value="Dxr"/>
    <property type="match status" value="1"/>
</dbReference>
<comment type="cofactor">
    <cofactor evidence="9">
        <name>Mg(2+)</name>
        <dbReference type="ChEBI" id="CHEBI:18420"/>
    </cofactor>
    <cofactor evidence="9">
        <name>Mn(2+)</name>
        <dbReference type="ChEBI" id="CHEBI:29035"/>
    </cofactor>
</comment>
<proteinExistence type="inferred from homology"/>
<evidence type="ECO:0000256" key="1">
    <source>
        <dbReference type="ARBA" id="ARBA00005094"/>
    </source>
</evidence>
<evidence type="ECO:0000256" key="3">
    <source>
        <dbReference type="ARBA" id="ARBA00022723"/>
    </source>
</evidence>
<evidence type="ECO:0000259" key="12">
    <source>
        <dbReference type="Pfam" id="PF13288"/>
    </source>
</evidence>
<feature type="binding site" evidence="9">
    <location>
        <position position="122"/>
    </location>
    <ligand>
        <name>NADPH</name>
        <dbReference type="ChEBI" id="CHEBI:57783"/>
    </ligand>
</feature>
<comment type="caution">
    <text evidence="9">Lacks conserved residue(s) required for the propagation of feature annotation.</text>
</comment>
<feature type="binding site" evidence="9">
    <location>
        <position position="216"/>
    </location>
    <ligand>
        <name>1-deoxy-D-xylulose 5-phosphate</name>
        <dbReference type="ChEBI" id="CHEBI:57792"/>
    </ligand>
</feature>
<feature type="binding site" evidence="9">
    <location>
        <position position="203"/>
    </location>
    <ligand>
        <name>NADPH</name>
        <dbReference type="ChEBI" id="CHEBI:57783"/>
    </ligand>
</feature>
<dbReference type="GO" id="GO:0051484">
    <property type="term" value="P:isopentenyl diphosphate biosynthetic process, methylerythritol 4-phosphate pathway involved in terpenoid biosynthetic process"/>
    <property type="evidence" value="ECO:0007669"/>
    <property type="project" value="UniProtKB-ARBA"/>
</dbReference>
<comment type="similarity">
    <text evidence="2 9">Belongs to the DXR family.</text>
</comment>
<feature type="binding site" evidence="9">
    <location>
        <position position="174"/>
    </location>
    <ligand>
        <name>1-deoxy-D-xylulose 5-phosphate</name>
        <dbReference type="ChEBI" id="CHEBI:57792"/>
    </ligand>
</feature>
<dbReference type="InterPro" id="IPR003821">
    <property type="entry name" value="DXP_reductoisomerase"/>
</dbReference>
<dbReference type="PANTHER" id="PTHR30525">
    <property type="entry name" value="1-DEOXY-D-XYLULOSE 5-PHOSPHATE REDUCTOISOMERASE"/>
    <property type="match status" value="1"/>
</dbReference>
<dbReference type="SUPFAM" id="SSF55347">
    <property type="entry name" value="Glyceraldehyde-3-phosphate dehydrogenase-like, C-terminal domain"/>
    <property type="match status" value="1"/>
</dbReference>
<feature type="binding site" evidence="9">
    <location>
        <position position="215"/>
    </location>
    <ligand>
        <name>1-deoxy-D-xylulose 5-phosphate</name>
        <dbReference type="ChEBI" id="CHEBI:57792"/>
    </ligand>
</feature>
<feature type="binding site" evidence="9">
    <location>
        <position position="197"/>
    </location>
    <ligand>
        <name>1-deoxy-D-xylulose 5-phosphate</name>
        <dbReference type="ChEBI" id="CHEBI:57792"/>
    </ligand>
</feature>
<feature type="binding site" evidence="9">
    <location>
        <position position="10"/>
    </location>
    <ligand>
        <name>NADPH</name>
        <dbReference type="ChEBI" id="CHEBI:57783"/>
    </ligand>
</feature>
<keyword evidence="14" id="KW-1185">Reference proteome</keyword>
<evidence type="ECO:0000256" key="7">
    <source>
        <dbReference type="ARBA" id="ARBA00023229"/>
    </source>
</evidence>
<dbReference type="Pfam" id="PF02670">
    <property type="entry name" value="DXP_reductoisom"/>
    <property type="match status" value="1"/>
</dbReference>
<keyword evidence="5 9" id="KW-0560">Oxidoreductase</keyword>
<dbReference type="PANTHER" id="PTHR30525:SF0">
    <property type="entry name" value="1-DEOXY-D-XYLULOSE 5-PHOSPHATE REDUCTOISOMERASE, CHLOROPLASTIC"/>
    <property type="match status" value="1"/>
</dbReference>
<comment type="catalytic activity">
    <reaction evidence="8">
        <text>2-C-methyl-D-erythritol 4-phosphate + NADP(+) = 1-deoxy-D-xylulose 5-phosphate + NADPH + H(+)</text>
        <dbReference type="Rhea" id="RHEA:13717"/>
        <dbReference type="ChEBI" id="CHEBI:15378"/>
        <dbReference type="ChEBI" id="CHEBI:57783"/>
        <dbReference type="ChEBI" id="CHEBI:57792"/>
        <dbReference type="ChEBI" id="CHEBI:58262"/>
        <dbReference type="ChEBI" id="CHEBI:58349"/>
        <dbReference type="EC" id="1.1.1.267"/>
    </reaction>
    <physiologicalReaction direction="right-to-left" evidence="8">
        <dbReference type="Rhea" id="RHEA:13719"/>
    </physiologicalReaction>
</comment>
<dbReference type="EMBL" id="SMAD01000003">
    <property type="protein sequence ID" value="TCS88288.1"/>
    <property type="molecule type" value="Genomic_DNA"/>
</dbReference>
<feature type="binding site" evidence="9">
    <location>
        <position position="219"/>
    </location>
    <ligand>
        <name>Mn(2+)</name>
        <dbReference type="ChEBI" id="CHEBI:29035"/>
    </ligand>
</feature>
<dbReference type="Pfam" id="PF13288">
    <property type="entry name" value="DXPR_C"/>
    <property type="match status" value="1"/>
</dbReference>
<dbReference type="InterPro" id="IPR036291">
    <property type="entry name" value="NAD(P)-bd_dom_sf"/>
</dbReference>
<dbReference type="SUPFAM" id="SSF51735">
    <property type="entry name" value="NAD(P)-binding Rossmann-fold domains"/>
    <property type="match status" value="1"/>
</dbReference>
<keyword evidence="3 9" id="KW-0479">Metal-binding</keyword>
<dbReference type="InterPro" id="IPR026877">
    <property type="entry name" value="DXPR_C"/>
</dbReference>
<evidence type="ECO:0000256" key="4">
    <source>
        <dbReference type="ARBA" id="ARBA00022857"/>
    </source>
</evidence>
<dbReference type="FunFam" id="3.40.50.720:FF:000045">
    <property type="entry name" value="1-deoxy-D-xylulose 5-phosphate reductoisomerase"/>
    <property type="match status" value="1"/>
</dbReference>
<feature type="binding site" evidence="9">
    <location>
        <position position="124"/>
    </location>
    <ligand>
        <name>NADPH</name>
        <dbReference type="ChEBI" id="CHEBI:57783"/>
    </ligand>
</feature>
<dbReference type="InterPro" id="IPR013644">
    <property type="entry name" value="DXP_reductoisomerase_C"/>
</dbReference>
<organism evidence="13 14">
    <name type="scientific">Anseongella ginsenosidimutans</name>
    <dbReference type="NCBI Taxonomy" id="496056"/>
    <lineage>
        <taxon>Bacteria</taxon>
        <taxon>Pseudomonadati</taxon>
        <taxon>Bacteroidota</taxon>
        <taxon>Sphingobacteriia</taxon>
        <taxon>Sphingobacteriales</taxon>
        <taxon>Sphingobacteriaceae</taxon>
        <taxon>Anseongella</taxon>
    </lineage>
</organism>
<dbReference type="AlphaFoldDB" id="A0A4R3KSU3"/>
<feature type="binding site" evidence="9">
    <location>
        <position position="123"/>
    </location>
    <ligand>
        <name>1-deoxy-D-xylulose 5-phosphate</name>
        <dbReference type="ChEBI" id="CHEBI:57792"/>
    </ligand>
</feature>
<dbReference type="UniPathway" id="UPA00056">
    <property type="reaction ID" value="UER00092"/>
</dbReference>
<evidence type="ECO:0000256" key="2">
    <source>
        <dbReference type="ARBA" id="ARBA00006825"/>
    </source>
</evidence>
<dbReference type="PIRSF" id="PIRSF006205">
    <property type="entry name" value="Dxp_reductismrs"/>
    <property type="match status" value="1"/>
</dbReference>
<feature type="binding site" evidence="9">
    <location>
        <position position="149"/>
    </location>
    <ligand>
        <name>1-deoxy-D-xylulose 5-phosphate</name>
        <dbReference type="ChEBI" id="CHEBI:57792"/>
    </ligand>
</feature>
<dbReference type="HAMAP" id="MF_00183">
    <property type="entry name" value="DXP_reductoisom"/>
    <property type="match status" value="1"/>
</dbReference>
<feature type="binding site" evidence="9">
    <location>
        <position position="13"/>
    </location>
    <ligand>
        <name>NADPH</name>
        <dbReference type="ChEBI" id="CHEBI:57783"/>
    </ligand>
</feature>
<feature type="binding site" evidence="9">
    <location>
        <position position="11"/>
    </location>
    <ligand>
        <name>NADPH</name>
        <dbReference type="ChEBI" id="CHEBI:57783"/>
    </ligand>
</feature>
<dbReference type="InterPro" id="IPR013512">
    <property type="entry name" value="DXP_reductoisomerase_N"/>
</dbReference>
<keyword evidence="4 9" id="KW-0521">NADP</keyword>
<feature type="binding site" evidence="9">
    <location>
        <position position="12"/>
    </location>
    <ligand>
        <name>NADPH</name>
        <dbReference type="ChEBI" id="CHEBI:57783"/>
    </ligand>
</feature>
<name>A0A4R3KSU3_9SPHI</name>
<dbReference type="Gene3D" id="1.10.1740.10">
    <property type="match status" value="1"/>
</dbReference>
<evidence type="ECO:0000256" key="9">
    <source>
        <dbReference type="HAMAP-Rule" id="MF_00183"/>
    </source>
</evidence>
<dbReference type="EC" id="1.1.1.267" evidence="9"/>
<feature type="binding site" evidence="9">
    <location>
        <position position="150"/>
    </location>
    <ligand>
        <name>Mn(2+)</name>
        <dbReference type="ChEBI" id="CHEBI:29035"/>
    </ligand>
</feature>